<organism evidence="2 3">
    <name type="scientific">Rhizophagus irregularis</name>
    <dbReference type="NCBI Taxonomy" id="588596"/>
    <lineage>
        <taxon>Eukaryota</taxon>
        <taxon>Fungi</taxon>
        <taxon>Fungi incertae sedis</taxon>
        <taxon>Mucoromycota</taxon>
        <taxon>Glomeromycotina</taxon>
        <taxon>Glomeromycetes</taxon>
        <taxon>Glomerales</taxon>
        <taxon>Glomeraceae</taxon>
        <taxon>Rhizophagus</taxon>
    </lineage>
</organism>
<reference evidence="2 3" key="2">
    <citation type="submission" date="2017-10" db="EMBL/GenBank/DDBJ databases">
        <title>Extensive intraspecific genome diversity in a model arbuscular mycorrhizal fungus.</title>
        <authorList>
            <person name="Chen E.C.H."/>
            <person name="Morin E."/>
            <person name="Baudet D."/>
            <person name="Noel J."/>
            <person name="Ndikumana S."/>
            <person name="Charron P."/>
            <person name="St-Onge C."/>
            <person name="Giorgi J."/>
            <person name="Grigoriev I.V."/>
            <person name="Roux C."/>
            <person name="Martin F.M."/>
            <person name="Corradi N."/>
        </authorList>
    </citation>
    <scope>NUCLEOTIDE SEQUENCE [LARGE SCALE GENOMIC DNA]</scope>
    <source>
        <strain evidence="2 3">C2</strain>
    </source>
</reference>
<proteinExistence type="predicted"/>
<dbReference type="Proteomes" id="UP000233469">
    <property type="component" value="Unassembled WGS sequence"/>
</dbReference>
<dbReference type="AlphaFoldDB" id="A0A2N1NRF6"/>
<evidence type="ECO:0000256" key="1">
    <source>
        <dbReference type="SAM" id="Coils"/>
    </source>
</evidence>
<feature type="coiled-coil region" evidence="1">
    <location>
        <begin position="16"/>
        <end position="50"/>
    </location>
</feature>
<protein>
    <submittedName>
        <fullName evidence="2">Uncharacterized protein</fullName>
    </submittedName>
</protein>
<evidence type="ECO:0000313" key="3">
    <source>
        <dbReference type="Proteomes" id="UP000233469"/>
    </source>
</evidence>
<accession>A0A2N1NRF6</accession>
<feature type="non-terminal residue" evidence="2">
    <location>
        <position position="52"/>
    </location>
</feature>
<sequence>MPRFLNLKKLVKFAELEAENAKLRQIIKENTEFKAEVAKLRHDVEEIRLQTS</sequence>
<comment type="caution">
    <text evidence="2">The sequence shown here is derived from an EMBL/GenBank/DDBJ whole genome shotgun (WGS) entry which is preliminary data.</text>
</comment>
<dbReference type="EMBL" id="LLXL01000182">
    <property type="protein sequence ID" value="PKK76485.1"/>
    <property type="molecule type" value="Genomic_DNA"/>
</dbReference>
<reference evidence="2 3" key="1">
    <citation type="submission" date="2016-04" db="EMBL/GenBank/DDBJ databases">
        <title>Genome analyses suggest a sexual origin of heterokaryosis in a supposedly ancient asexual fungus.</title>
        <authorList>
            <person name="Ropars J."/>
            <person name="Sedzielewska K."/>
            <person name="Noel J."/>
            <person name="Charron P."/>
            <person name="Farinelli L."/>
            <person name="Marton T."/>
            <person name="Kruger M."/>
            <person name="Pelin A."/>
            <person name="Brachmann A."/>
            <person name="Corradi N."/>
        </authorList>
    </citation>
    <scope>NUCLEOTIDE SEQUENCE [LARGE SCALE GENOMIC DNA]</scope>
    <source>
        <strain evidence="2 3">C2</strain>
    </source>
</reference>
<evidence type="ECO:0000313" key="2">
    <source>
        <dbReference type="EMBL" id="PKK76485.1"/>
    </source>
</evidence>
<name>A0A2N1NRF6_9GLOM</name>
<keyword evidence="1" id="KW-0175">Coiled coil</keyword>
<gene>
    <name evidence="2" type="ORF">RhiirC2_734137</name>
</gene>